<dbReference type="InterPro" id="IPR035089">
    <property type="entry name" value="Phage_sheath_subtilisin"/>
</dbReference>
<dbReference type="InterPro" id="IPR020287">
    <property type="entry name" value="Tail_sheath_C"/>
</dbReference>
<name>A0A7D5V8L6_9NEIS</name>
<evidence type="ECO:0000313" key="5">
    <source>
        <dbReference type="Proteomes" id="UP000510822"/>
    </source>
</evidence>
<accession>A0A7D5V8L6</accession>
<dbReference type="Pfam" id="PF17482">
    <property type="entry name" value="Phage_sheath_1C"/>
    <property type="match status" value="1"/>
</dbReference>
<organism evidence="4 5">
    <name type="scientific">Chitinibacter fontanus</name>
    <dbReference type="NCBI Taxonomy" id="1737446"/>
    <lineage>
        <taxon>Bacteria</taxon>
        <taxon>Pseudomonadati</taxon>
        <taxon>Pseudomonadota</taxon>
        <taxon>Betaproteobacteria</taxon>
        <taxon>Neisseriales</taxon>
        <taxon>Chitinibacteraceae</taxon>
        <taxon>Chitinibacter</taxon>
    </lineage>
</organism>
<feature type="domain" description="Tail sheath protein subtilisin-like" evidence="2">
    <location>
        <begin position="206"/>
        <end position="368"/>
    </location>
</feature>
<feature type="domain" description="Tail sheath protein C-terminal" evidence="3">
    <location>
        <begin position="377"/>
        <end position="490"/>
    </location>
</feature>
<dbReference type="KEGG" id="cfon:HZU75_04190"/>
<dbReference type="RefSeq" id="WP_180307925.1">
    <property type="nucleotide sequence ID" value="NZ_CP058952.1"/>
</dbReference>
<gene>
    <name evidence="4" type="ORF">HZU75_04190</name>
</gene>
<dbReference type="InterPro" id="IPR007067">
    <property type="entry name" value="Tail_sheath"/>
</dbReference>
<dbReference type="Pfam" id="PF04984">
    <property type="entry name" value="Phage_sheath_1"/>
    <property type="match status" value="1"/>
</dbReference>
<reference evidence="4 5" key="1">
    <citation type="journal article" date="2016" name="Int. J. Syst. Evol. Microbiol.">
        <title>Chitinibacter fontanus sp. nov., isolated from a spring.</title>
        <authorList>
            <person name="Sheu S.Y."/>
            <person name="Li Y.S."/>
            <person name="Young C.C."/>
            <person name="Chen W.M."/>
        </authorList>
    </citation>
    <scope>NUCLEOTIDE SEQUENCE [LARGE SCALE GENOMIC DNA]</scope>
    <source>
        <strain evidence="4 5">STM-7</strain>
    </source>
</reference>
<keyword evidence="5" id="KW-1185">Reference proteome</keyword>
<dbReference type="PIRSF" id="PIRSF007349">
    <property type="entry name" value="Tsp_L"/>
    <property type="match status" value="1"/>
</dbReference>
<comment type="similarity">
    <text evidence="1">Belongs to the myoviridae tail sheath protein family.</text>
</comment>
<evidence type="ECO:0000259" key="2">
    <source>
        <dbReference type="Pfam" id="PF04984"/>
    </source>
</evidence>
<protein>
    <submittedName>
        <fullName evidence="4">Phage tail sheath subtilisin-like domain-containing protein</fullName>
    </submittedName>
</protein>
<dbReference type="AlphaFoldDB" id="A0A7D5V8L6"/>
<sequence length="497" mass="53046">MTVPFNQIAAALVPLFYAEMDNSAANAFVNNQRALLIGQKLAAGSAAAGVPILVGNLAQAKALFGVGSMLARMYETWRKNDLYGEVWCLPIADNAAGVQQTGTITFTGNATAAGTHNIYIAGQRVQAAVAVGDTPTIQATAFANAITAAVDLPVTATPAAGVVTWTCKWKGATGADIQVGANYRGQAGGETTPGGVTVAFAAGTAGATDPLLSTVISALGDDEFDWIVHPYTDSANLDAIGAELNDVAGRWSWTRQVYGHVYSAKRGSLATLVTFGQARNDPHHTIAPIEPTVPTPCWEFASAFTAQNASSLRIDPARPTQTLVLQGVLPAPVGGRWLFSERQSLLTYGLACCVTRNGAVAIDRAVTTYQKNSFGQADGSYRDSETLFTSAYVLRRLRYRITQKFPRHKLADDGTRFSAGAAIVTPGMVRGELIDEYDALEYEGIVENSKLFAKNLIVERNATDPNRLDVLFPPDYINQLRVFAVLNQFRLQYAGNA</sequence>
<proteinExistence type="inferred from homology"/>
<evidence type="ECO:0000259" key="3">
    <source>
        <dbReference type="Pfam" id="PF17482"/>
    </source>
</evidence>
<dbReference type="Proteomes" id="UP000510822">
    <property type="component" value="Chromosome"/>
</dbReference>
<evidence type="ECO:0000313" key="4">
    <source>
        <dbReference type="EMBL" id="QLI80791.1"/>
    </source>
</evidence>
<evidence type="ECO:0000256" key="1">
    <source>
        <dbReference type="ARBA" id="ARBA00008005"/>
    </source>
</evidence>
<dbReference type="EMBL" id="CP058952">
    <property type="protein sequence ID" value="QLI80791.1"/>
    <property type="molecule type" value="Genomic_DNA"/>
</dbReference>